<evidence type="ECO:0000313" key="1">
    <source>
        <dbReference type="EMBL" id="BCI88854.1"/>
    </source>
</evidence>
<dbReference type="AlphaFoldDB" id="A0A7G1IEK0"/>
<dbReference type="Proteomes" id="UP000516380">
    <property type="component" value="Chromosome"/>
</dbReference>
<dbReference type="EMBL" id="AP023343">
    <property type="protein sequence ID" value="BCI88854.1"/>
    <property type="molecule type" value="Genomic_DNA"/>
</dbReference>
<protein>
    <submittedName>
        <fullName evidence="1">Uncharacterized protein</fullName>
    </submittedName>
</protein>
<sequence length="150" mass="16299">MFAQAVLGVATGLRQRNRLAAVHQRVVHLADLQEDGAEKCRIEMYVVNADADGEVIVMLDHAESEAIPIQGTRGAQDVFLPLVRRHLAVLNRLHFDSAGIGHGMADYLTRTGDRKPAAVGVMATKVRVDDVGHRADIAVTDDIEGNDQKP</sequence>
<name>A0A7G1IEK0_MYCKA</name>
<gene>
    <name evidence="1" type="ORF">NIIDMKKI_40600</name>
</gene>
<evidence type="ECO:0000313" key="2">
    <source>
        <dbReference type="Proteomes" id="UP000516380"/>
    </source>
</evidence>
<keyword evidence="2" id="KW-1185">Reference proteome</keyword>
<organism evidence="1 2">
    <name type="scientific">Mycobacterium kansasii</name>
    <dbReference type="NCBI Taxonomy" id="1768"/>
    <lineage>
        <taxon>Bacteria</taxon>
        <taxon>Bacillati</taxon>
        <taxon>Actinomycetota</taxon>
        <taxon>Actinomycetes</taxon>
        <taxon>Mycobacteriales</taxon>
        <taxon>Mycobacteriaceae</taxon>
        <taxon>Mycobacterium</taxon>
    </lineage>
</organism>
<reference evidence="1 2" key="1">
    <citation type="submission" date="2020-07" db="EMBL/GenBank/DDBJ databases">
        <title>Mycobacterium kansasii (former subtype) with zoonotic potential isolated from diseased indoor pet cat, Japan.</title>
        <authorList>
            <person name="Fukano H."/>
            <person name="Terazono T."/>
            <person name="Hoshino Y."/>
        </authorList>
    </citation>
    <scope>NUCLEOTIDE SEQUENCE [LARGE SCALE GENOMIC DNA]</scope>
    <source>
        <strain evidence="1 2">Kuro-I</strain>
    </source>
</reference>
<accession>A0A7G1IEK0</accession>
<proteinExistence type="predicted"/>